<reference evidence="2 3" key="1">
    <citation type="submission" date="2018-02" db="EMBL/GenBank/DDBJ databases">
        <title>Draft genome of wild Prunus yedoensis var. nudiflora.</title>
        <authorList>
            <person name="Baek S."/>
            <person name="Kim J.-H."/>
            <person name="Choi K."/>
            <person name="Kim G.-B."/>
            <person name="Cho A."/>
            <person name="Jang H."/>
            <person name="Shin C.-H."/>
            <person name="Yu H.-J."/>
            <person name="Mun J.-H."/>
        </authorList>
    </citation>
    <scope>NUCLEOTIDE SEQUENCE [LARGE SCALE GENOMIC DNA]</scope>
    <source>
        <strain evidence="3">cv. Jeju island</strain>
        <tissue evidence="2">Leaf</tissue>
    </source>
</reference>
<dbReference type="STRING" id="2094558.A0A314ZSY4"/>
<sequence>MKDIRLRDLPTFIHSTNHDDVMFNFCMEATDKVDKASAVVFLTFDVLEKDVMDALSSMLIPPLDAIGPIQLLLNQIPEDSLSPIGHSLWKEETECLQWLNSKAPNSVVYVNFGSVAVMTPQHLMEFGGGLANSKFHFFWVIRPDLVVGESAYLSPEFVGKRRKEA</sequence>
<protein>
    <recommendedName>
        <fullName evidence="4">7-deoxyloganetin glucosyltransferase-like</fullName>
    </recommendedName>
</protein>
<dbReference type="EMBL" id="PJQY01001149">
    <property type="protein sequence ID" value="PQQ05066.1"/>
    <property type="molecule type" value="Genomic_DNA"/>
</dbReference>
<dbReference type="PANTHER" id="PTHR11926">
    <property type="entry name" value="GLUCOSYL/GLUCURONOSYL TRANSFERASES"/>
    <property type="match status" value="1"/>
</dbReference>
<proteinExistence type="inferred from homology"/>
<keyword evidence="3" id="KW-1185">Reference proteome</keyword>
<dbReference type="GO" id="GO:0080044">
    <property type="term" value="F:quercetin 7-O-glucosyltransferase activity"/>
    <property type="evidence" value="ECO:0007669"/>
    <property type="project" value="TreeGrafter"/>
</dbReference>
<evidence type="ECO:0000256" key="1">
    <source>
        <dbReference type="ARBA" id="ARBA00009995"/>
    </source>
</evidence>
<gene>
    <name evidence="2" type="ORF">Pyn_26576</name>
</gene>
<comment type="caution">
    <text evidence="2">The sequence shown here is derived from an EMBL/GenBank/DDBJ whole genome shotgun (WGS) entry which is preliminary data.</text>
</comment>
<name>A0A314ZSY4_PRUYE</name>
<dbReference type="SUPFAM" id="SSF53756">
    <property type="entry name" value="UDP-Glycosyltransferase/glycogen phosphorylase"/>
    <property type="match status" value="1"/>
</dbReference>
<evidence type="ECO:0000313" key="3">
    <source>
        <dbReference type="Proteomes" id="UP000250321"/>
    </source>
</evidence>
<dbReference type="PANTHER" id="PTHR11926:SF1516">
    <property type="entry name" value="GLYCOSYLTRANSFERASE"/>
    <property type="match status" value="1"/>
</dbReference>
<dbReference type="OrthoDB" id="5835829at2759"/>
<dbReference type="GO" id="GO:0080043">
    <property type="term" value="F:quercetin 3-O-glucosyltransferase activity"/>
    <property type="evidence" value="ECO:0007669"/>
    <property type="project" value="TreeGrafter"/>
</dbReference>
<dbReference type="Gene3D" id="3.40.50.2000">
    <property type="entry name" value="Glycogen Phosphorylase B"/>
    <property type="match status" value="2"/>
</dbReference>
<evidence type="ECO:0008006" key="4">
    <source>
        <dbReference type="Google" id="ProtNLM"/>
    </source>
</evidence>
<dbReference type="Proteomes" id="UP000250321">
    <property type="component" value="Unassembled WGS sequence"/>
</dbReference>
<evidence type="ECO:0000313" key="2">
    <source>
        <dbReference type="EMBL" id="PQQ05066.1"/>
    </source>
</evidence>
<comment type="similarity">
    <text evidence="1">Belongs to the UDP-glycosyltransferase family.</text>
</comment>
<accession>A0A314ZSY4</accession>
<organism evidence="2 3">
    <name type="scientific">Prunus yedoensis var. nudiflora</name>
    <dbReference type="NCBI Taxonomy" id="2094558"/>
    <lineage>
        <taxon>Eukaryota</taxon>
        <taxon>Viridiplantae</taxon>
        <taxon>Streptophyta</taxon>
        <taxon>Embryophyta</taxon>
        <taxon>Tracheophyta</taxon>
        <taxon>Spermatophyta</taxon>
        <taxon>Magnoliopsida</taxon>
        <taxon>eudicotyledons</taxon>
        <taxon>Gunneridae</taxon>
        <taxon>Pentapetalae</taxon>
        <taxon>rosids</taxon>
        <taxon>fabids</taxon>
        <taxon>Rosales</taxon>
        <taxon>Rosaceae</taxon>
        <taxon>Amygdaloideae</taxon>
        <taxon>Amygdaleae</taxon>
        <taxon>Prunus</taxon>
    </lineage>
</organism>
<dbReference type="AlphaFoldDB" id="A0A314ZSY4"/>